<dbReference type="PIRSF" id="PIRSF002111">
    <property type="entry name" value="RpsA"/>
    <property type="match status" value="1"/>
</dbReference>
<dbReference type="STRING" id="1548207.AXK11_07545"/>
<dbReference type="GO" id="GO:0022627">
    <property type="term" value="C:cytosolic small ribosomal subunit"/>
    <property type="evidence" value="ECO:0007669"/>
    <property type="project" value="TreeGrafter"/>
</dbReference>
<keyword evidence="2" id="KW-0677">Repeat</keyword>
<evidence type="ECO:0000256" key="6">
    <source>
        <dbReference type="PIRNR" id="PIRNR002111"/>
    </source>
</evidence>
<dbReference type="SUPFAM" id="SSF50249">
    <property type="entry name" value="Nucleic acid-binding proteins"/>
    <property type="match status" value="6"/>
</dbReference>
<organism evidence="8 9">
    <name type="scientific">Cephaloticoccus primus</name>
    <dbReference type="NCBI Taxonomy" id="1548207"/>
    <lineage>
        <taxon>Bacteria</taxon>
        <taxon>Pseudomonadati</taxon>
        <taxon>Verrucomicrobiota</taxon>
        <taxon>Opitutia</taxon>
        <taxon>Opitutales</taxon>
        <taxon>Opitutaceae</taxon>
        <taxon>Cephaloticoccus</taxon>
    </lineage>
</organism>
<protein>
    <recommendedName>
        <fullName evidence="6">30S ribosomal protein S1</fullName>
    </recommendedName>
</protein>
<comment type="similarity">
    <text evidence="1 6">Belongs to the bacterial ribosomal protein bS1 family.</text>
</comment>
<feature type="domain" description="S1 motif" evidence="7">
    <location>
        <begin position="268"/>
        <end position="338"/>
    </location>
</feature>
<dbReference type="PANTHER" id="PTHR10724:SF7">
    <property type="entry name" value="SMALL RIBOSOMAL SUBUNIT PROTEIN BS1C"/>
    <property type="match status" value="1"/>
</dbReference>
<dbReference type="GO" id="GO:0003729">
    <property type="term" value="F:mRNA binding"/>
    <property type="evidence" value="ECO:0007669"/>
    <property type="project" value="UniProtKB-ARBA"/>
</dbReference>
<dbReference type="AlphaFoldDB" id="A0A139SKI6"/>
<gene>
    <name evidence="8" type="ORF">AXK11_07545</name>
</gene>
<dbReference type="FunFam" id="2.40.50.140:FF:000011">
    <property type="entry name" value="30S ribosomal protein S1"/>
    <property type="match status" value="2"/>
</dbReference>
<proteinExistence type="inferred from homology"/>
<dbReference type="CDD" id="cd04465">
    <property type="entry name" value="S1_RPS1_repeat_ec2_hs2"/>
    <property type="match status" value="1"/>
</dbReference>
<evidence type="ECO:0000313" key="8">
    <source>
        <dbReference type="EMBL" id="KXU35007.1"/>
    </source>
</evidence>
<dbReference type="InterPro" id="IPR012340">
    <property type="entry name" value="NA-bd_OB-fold"/>
</dbReference>
<dbReference type="GO" id="GO:0003735">
    <property type="term" value="F:structural constituent of ribosome"/>
    <property type="evidence" value="ECO:0007669"/>
    <property type="project" value="InterPro"/>
</dbReference>
<evidence type="ECO:0000259" key="7">
    <source>
        <dbReference type="PROSITE" id="PS50126"/>
    </source>
</evidence>
<keyword evidence="3 6" id="KW-0694">RNA-binding</keyword>
<dbReference type="FunFam" id="2.40.50.140:FF:000051">
    <property type="entry name" value="RNA-binding transcriptional accessory protein"/>
    <property type="match status" value="1"/>
</dbReference>
<feature type="domain" description="S1 motif" evidence="7">
    <location>
        <begin position="97"/>
        <end position="162"/>
    </location>
</feature>
<name>A0A139SKI6_9BACT</name>
<reference evidence="9" key="1">
    <citation type="submission" date="2016-02" db="EMBL/GenBank/DDBJ databases">
        <authorList>
            <person name="Sanders J.G."/>
            <person name="Lin J.Y."/>
            <person name="Wertz J.T."/>
            <person name="Russell J.A."/>
            <person name="Moreau C.S."/>
            <person name="Powell S."/>
        </authorList>
    </citation>
    <scope>NUCLEOTIDE SEQUENCE [LARGE SCALE GENOMIC DNA]</scope>
    <source>
        <strain evidence="9">CAG34</strain>
    </source>
</reference>
<dbReference type="SMART" id="SM00316">
    <property type="entry name" value="S1"/>
    <property type="match status" value="6"/>
</dbReference>
<comment type="function">
    <text evidence="6">Binds mRNA; thus facilitating recognition of the initiation point. It is needed to translate mRNA with a short Shine-Dalgarno (SD) purine-rich sequence.</text>
</comment>
<dbReference type="PRINTS" id="PR00681">
    <property type="entry name" value="RIBOSOMALS1"/>
</dbReference>
<dbReference type="Gene3D" id="2.40.50.140">
    <property type="entry name" value="Nucleic acid-binding proteins"/>
    <property type="match status" value="6"/>
</dbReference>
<dbReference type="Pfam" id="PF00575">
    <property type="entry name" value="S1"/>
    <property type="match status" value="6"/>
</dbReference>
<dbReference type="EMBL" id="LSZQ01000053">
    <property type="protein sequence ID" value="KXU35007.1"/>
    <property type="molecule type" value="Genomic_DNA"/>
</dbReference>
<keyword evidence="5 6" id="KW-0687">Ribonucleoprotein</keyword>
<dbReference type="CDD" id="cd05688">
    <property type="entry name" value="S1_RPS1_repeat_ec3"/>
    <property type="match status" value="1"/>
</dbReference>
<evidence type="ECO:0000256" key="3">
    <source>
        <dbReference type="ARBA" id="ARBA00022884"/>
    </source>
</evidence>
<evidence type="ECO:0000256" key="1">
    <source>
        <dbReference type="ARBA" id="ARBA00006767"/>
    </source>
</evidence>
<dbReference type="Proteomes" id="UP000070058">
    <property type="component" value="Unassembled WGS sequence"/>
</dbReference>
<dbReference type="InterPro" id="IPR050437">
    <property type="entry name" value="Ribos_protein_bS1-like"/>
</dbReference>
<dbReference type="CDD" id="cd05687">
    <property type="entry name" value="S1_RPS1_repeat_ec1_hs1"/>
    <property type="match status" value="1"/>
</dbReference>
<keyword evidence="9" id="KW-1185">Reference proteome</keyword>
<comment type="caution">
    <text evidence="8">The sequence shown here is derived from an EMBL/GenBank/DDBJ whole genome shotgun (WGS) entry which is preliminary data.</text>
</comment>
<keyword evidence="4 6" id="KW-0689">Ribosomal protein</keyword>
<dbReference type="NCBIfam" id="TIGR00717">
    <property type="entry name" value="rpsA"/>
    <property type="match status" value="1"/>
</dbReference>
<evidence type="ECO:0000256" key="2">
    <source>
        <dbReference type="ARBA" id="ARBA00022737"/>
    </source>
</evidence>
<dbReference type="InterPro" id="IPR003029">
    <property type="entry name" value="S1_domain"/>
</dbReference>
<dbReference type="PANTHER" id="PTHR10724">
    <property type="entry name" value="30S RIBOSOMAL PROTEIN S1"/>
    <property type="match status" value="1"/>
</dbReference>
<dbReference type="PROSITE" id="PS50126">
    <property type="entry name" value="S1"/>
    <property type="match status" value="6"/>
</dbReference>
<feature type="domain" description="S1 motif" evidence="7">
    <location>
        <begin position="355"/>
        <end position="425"/>
    </location>
</feature>
<feature type="domain" description="S1 motif" evidence="7">
    <location>
        <begin position="16"/>
        <end position="79"/>
    </location>
</feature>
<evidence type="ECO:0000313" key="9">
    <source>
        <dbReference type="Proteomes" id="UP000070058"/>
    </source>
</evidence>
<evidence type="ECO:0000256" key="4">
    <source>
        <dbReference type="ARBA" id="ARBA00022980"/>
    </source>
</evidence>
<feature type="domain" description="S1 motif" evidence="7">
    <location>
        <begin position="442"/>
        <end position="511"/>
    </location>
</feature>
<dbReference type="GO" id="GO:0006412">
    <property type="term" value="P:translation"/>
    <property type="evidence" value="ECO:0007669"/>
    <property type="project" value="InterPro"/>
</dbReference>
<sequence>MQELLEQSSFDKLKEGSIVSGTITEIRQNEVVVDIGGKSEGLIPAHEFIDIGELQIGSQIEVLVEKLEDKGGSPVVSFDKAEQKKNWENILTTFPEGSVATGRVKAKVKGGLIISVGVDAFMPASHIDVQPPKNLDQYVGQTYDFKVLKINPERKNIVLSRRELIEEQRAEKRRSLLESIEPGQVRKGIVKNITDFGAFIDLDGMDGLLHITDMSWGRISHPSEMLKQGEEIEVMIIEVNREKERVSLGLKQTTRNPWDEIDRKYPVGAKIAGKVVNLVPYGAFVELEPGVEGLVHITEMSWTRRITKPSELLKVGDEVEAVVLGIQKEEQKISLGLRQLEPNPWDMVRHNYPVGARVRGKVRNMTTYGAFIELEEGIDGMVHVSDMSWTRKVNHPSEVLKKGDEVEATVLDVDAQQQRISLGMKQLTDDPWADIDSHFKIGDVITGTVTKLTSFGAFVDLRDGIDGLVHISQISEDRVEKVKDVLSAGQEVTARVIKIDRDERRLGLSIKAANYSSEELAAETASFEALNRQSGTDMMNLGDILDAAHDRKDD</sequence>
<evidence type="ECO:0000256" key="5">
    <source>
        <dbReference type="ARBA" id="ARBA00023274"/>
    </source>
</evidence>
<dbReference type="OrthoDB" id="9804077at2"/>
<dbReference type="FunFam" id="2.40.50.140:FF:000018">
    <property type="entry name" value="30S ribosomal protein S1"/>
    <property type="match status" value="1"/>
</dbReference>
<accession>A0A139SKI6</accession>
<dbReference type="InterPro" id="IPR000110">
    <property type="entry name" value="Ribosomal_bS1"/>
</dbReference>
<feature type="domain" description="S1 motif" evidence="7">
    <location>
        <begin position="183"/>
        <end position="251"/>
    </location>
</feature>
<dbReference type="InterPro" id="IPR035104">
    <property type="entry name" value="Ribosomal_protein_S1-like"/>
</dbReference>